<protein>
    <submittedName>
        <fullName evidence="1">Uncharacterized protein</fullName>
    </submittedName>
</protein>
<proteinExistence type="predicted"/>
<dbReference type="AlphaFoldDB" id="A0A977KAG9"/>
<sequence>MKTKYKIKVRWADGKIEDYELVYDKKADDWIIRKPGFFGATFVTRVTSTNLKEIEDALESAVGKAVKQVKLI</sequence>
<name>A0A977KAG9_9CREN</name>
<dbReference type="KEGG" id="ipc:IPA_01250"/>
<organism evidence="1 2">
    <name type="scientific">Ignicoccus pacificus DSM 13166</name>
    <dbReference type="NCBI Taxonomy" id="940294"/>
    <lineage>
        <taxon>Archaea</taxon>
        <taxon>Thermoproteota</taxon>
        <taxon>Thermoprotei</taxon>
        <taxon>Desulfurococcales</taxon>
        <taxon>Desulfurococcaceae</taxon>
        <taxon>Ignicoccus</taxon>
    </lineage>
</organism>
<evidence type="ECO:0000313" key="1">
    <source>
        <dbReference type="EMBL" id="UXD22060.1"/>
    </source>
</evidence>
<evidence type="ECO:0000313" key="2">
    <source>
        <dbReference type="Proteomes" id="UP001063698"/>
    </source>
</evidence>
<dbReference type="Proteomes" id="UP001063698">
    <property type="component" value="Chromosome"/>
</dbReference>
<dbReference type="EMBL" id="CP006868">
    <property type="protein sequence ID" value="UXD22060.1"/>
    <property type="molecule type" value="Genomic_DNA"/>
</dbReference>
<gene>
    <name evidence="1" type="ORF">IPA_01250</name>
</gene>
<keyword evidence="2" id="KW-1185">Reference proteome</keyword>
<reference evidence="1" key="1">
    <citation type="submission" date="2013-11" db="EMBL/GenBank/DDBJ databases">
        <title>Comparative genomics of Ignicoccus.</title>
        <authorList>
            <person name="Podar M."/>
        </authorList>
    </citation>
    <scope>NUCLEOTIDE SEQUENCE</scope>
    <source>
        <strain evidence="1">DSM 13166</strain>
    </source>
</reference>
<accession>A0A977KAG9</accession>